<dbReference type="EC" id="2.3.1.-" evidence="1"/>
<name>A0A1S8TUN6_9CLOT</name>
<comment type="caution">
    <text evidence="1">The sequence shown here is derived from an EMBL/GenBank/DDBJ whole genome shotgun (WGS) entry which is preliminary data.</text>
</comment>
<keyword evidence="1" id="KW-0808">Transferase</keyword>
<dbReference type="InterPro" id="IPR051159">
    <property type="entry name" value="Hexapeptide_acetyltransf"/>
</dbReference>
<dbReference type="GO" id="GO:0016746">
    <property type="term" value="F:acyltransferase activity"/>
    <property type="evidence" value="ECO:0007669"/>
    <property type="project" value="UniProtKB-KW"/>
</dbReference>
<dbReference type="SUPFAM" id="SSF51161">
    <property type="entry name" value="Trimeric LpxA-like enzymes"/>
    <property type="match status" value="2"/>
</dbReference>
<dbReference type="InterPro" id="IPR001451">
    <property type="entry name" value="Hexapep"/>
</dbReference>
<dbReference type="Proteomes" id="UP000190890">
    <property type="component" value="Unassembled WGS sequence"/>
</dbReference>
<keyword evidence="1" id="KW-0012">Acyltransferase</keyword>
<accession>A0A1S8TUN6</accession>
<protein>
    <submittedName>
        <fullName evidence="1">Putative acetyltransferase</fullName>
        <ecNumber evidence="1">2.3.1.-</ecNumber>
    </submittedName>
</protein>
<dbReference type="CDD" id="cd04647">
    <property type="entry name" value="LbH_MAT_like"/>
    <property type="match status" value="1"/>
</dbReference>
<organism evidence="1 2">
    <name type="scientific">Clostridium puniceum</name>
    <dbReference type="NCBI Taxonomy" id="29367"/>
    <lineage>
        <taxon>Bacteria</taxon>
        <taxon>Bacillati</taxon>
        <taxon>Bacillota</taxon>
        <taxon>Clostridia</taxon>
        <taxon>Eubacteriales</taxon>
        <taxon>Clostridiaceae</taxon>
        <taxon>Clostridium</taxon>
    </lineage>
</organism>
<dbReference type="InterPro" id="IPR011004">
    <property type="entry name" value="Trimer_LpxA-like_sf"/>
</dbReference>
<dbReference type="Gene3D" id="2.160.10.10">
    <property type="entry name" value="Hexapeptide repeat proteins"/>
    <property type="match status" value="2"/>
</dbReference>
<dbReference type="EMBL" id="LZZM01000063">
    <property type="protein sequence ID" value="OOM81523.1"/>
    <property type="molecule type" value="Genomic_DNA"/>
</dbReference>
<proteinExistence type="predicted"/>
<dbReference type="Pfam" id="PF00132">
    <property type="entry name" value="Hexapep"/>
    <property type="match status" value="1"/>
</dbReference>
<dbReference type="OrthoDB" id="9801697at2"/>
<evidence type="ECO:0000313" key="1">
    <source>
        <dbReference type="EMBL" id="OOM81523.1"/>
    </source>
</evidence>
<sequence length="231" mass="25810">MNNIASNIRSNIKNRKYILDSYISLLDKCYVIYVKITRLQRGYFKKIWFEKSGKRIFIGKRTDIKHNRHITIGNNILINDYVEINAESPNSIVMGDNISIGKYSIIKCTGNYKNAKTGIKIGNNFSCGDFCFFGCAGGIQIGNDVIMGQNIRFHAQNHNFDRIDILIRDQGTTQKGIVIEDNCWIGAGTVFLDGVTVGRGSVIGSNTLVNKDIEPNSIAVGNPVRIVKKRA</sequence>
<gene>
    <name evidence="1" type="ORF">CLPUN_10860</name>
</gene>
<keyword evidence="2" id="KW-1185">Reference proteome</keyword>
<evidence type="ECO:0000313" key="2">
    <source>
        <dbReference type="Proteomes" id="UP000190890"/>
    </source>
</evidence>
<dbReference type="STRING" id="29367.CLPUN_10860"/>
<dbReference type="PANTHER" id="PTHR23416">
    <property type="entry name" value="SIALIC ACID SYNTHASE-RELATED"/>
    <property type="match status" value="1"/>
</dbReference>
<dbReference type="AlphaFoldDB" id="A0A1S8TUN6"/>
<reference evidence="1 2" key="1">
    <citation type="submission" date="2016-05" db="EMBL/GenBank/DDBJ databases">
        <title>Microbial solvent formation.</title>
        <authorList>
            <person name="Poehlein A."/>
            <person name="Montoya Solano J.D."/>
            <person name="Flitsch S."/>
            <person name="Krabben P."/>
            <person name="Duerre P."/>
            <person name="Daniel R."/>
        </authorList>
    </citation>
    <scope>NUCLEOTIDE SEQUENCE [LARGE SCALE GENOMIC DNA]</scope>
    <source>
        <strain evidence="1 2">DSM 2619</strain>
    </source>
</reference>
<dbReference type="RefSeq" id="WP_077846307.1">
    <property type="nucleotide sequence ID" value="NZ_LZZM01000063.1"/>
</dbReference>
<dbReference type="PANTHER" id="PTHR23416:SF78">
    <property type="entry name" value="LIPOPOLYSACCHARIDE BIOSYNTHESIS O-ACETYL TRANSFERASE WBBJ-RELATED"/>
    <property type="match status" value="1"/>
</dbReference>